<organism evidence="1 2">
    <name type="scientific">Timema podura</name>
    <name type="common">Walking stick</name>
    <dbReference type="NCBI Taxonomy" id="61482"/>
    <lineage>
        <taxon>Eukaryota</taxon>
        <taxon>Metazoa</taxon>
        <taxon>Ecdysozoa</taxon>
        <taxon>Arthropoda</taxon>
        <taxon>Hexapoda</taxon>
        <taxon>Insecta</taxon>
        <taxon>Pterygota</taxon>
        <taxon>Neoptera</taxon>
        <taxon>Polyneoptera</taxon>
        <taxon>Phasmatodea</taxon>
        <taxon>Timematodea</taxon>
        <taxon>Timematoidea</taxon>
        <taxon>Timematidae</taxon>
        <taxon>Timema</taxon>
    </lineage>
</organism>
<name>A0ABN7PFQ8_TIMPD</name>
<proteinExistence type="predicted"/>
<gene>
    <name evidence="1" type="ORF">TPAB3V08_LOCUS13544</name>
</gene>
<evidence type="ECO:0000313" key="1">
    <source>
        <dbReference type="EMBL" id="CAG2066601.1"/>
    </source>
</evidence>
<evidence type="ECO:0000313" key="2">
    <source>
        <dbReference type="Proteomes" id="UP001153148"/>
    </source>
</evidence>
<accession>A0ABN7PFQ8</accession>
<dbReference type="Proteomes" id="UP001153148">
    <property type="component" value="Unassembled WGS sequence"/>
</dbReference>
<protein>
    <submittedName>
        <fullName evidence="1">Uncharacterized protein</fullName>
    </submittedName>
</protein>
<comment type="caution">
    <text evidence="1">The sequence shown here is derived from an EMBL/GenBank/DDBJ whole genome shotgun (WGS) entry which is preliminary data.</text>
</comment>
<dbReference type="EMBL" id="CAJPIN010056367">
    <property type="protein sequence ID" value="CAG2066601.1"/>
    <property type="molecule type" value="Genomic_DNA"/>
</dbReference>
<sequence length="286" mass="30680">MIYSCLDLSCRAAKLAPVIRENTLPGKGERVAKVNDLAHGFKVTIYSCLDSSGHAKPVCSLHVDTSLELLSHQPNTSPHVNGRFAMSPGKTHCHIEGEDCDNIQGHDIFLSQLFLSIHQTGASHQGKPIASKRGRVAKVNDLVHGFKVMIYSCLDSSGRAAKLAPASQTGASHQGKPIAGERGRVARVNDLAHGFKVTIYSWFDSSCRAVKLAPAAKLAPVIRENPLSGKGGGLPGSMTTCNSSRFQGHGFKATIYSYLDSSCRASKLVPVIREYSGGVLQHHTQL</sequence>
<keyword evidence="2" id="KW-1185">Reference proteome</keyword>
<reference evidence="1" key="1">
    <citation type="submission" date="2021-03" db="EMBL/GenBank/DDBJ databases">
        <authorList>
            <person name="Tran Van P."/>
        </authorList>
    </citation>
    <scope>NUCLEOTIDE SEQUENCE</scope>
</reference>